<dbReference type="AlphaFoldDB" id="A0A3N4IPL9"/>
<evidence type="ECO:0000256" key="2">
    <source>
        <dbReference type="SAM" id="MobiDB-lite"/>
    </source>
</evidence>
<evidence type="ECO:0000313" key="4">
    <source>
        <dbReference type="Proteomes" id="UP000275078"/>
    </source>
</evidence>
<dbReference type="EMBL" id="ML119645">
    <property type="protein sequence ID" value="RPA88133.1"/>
    <property type="molecule type" value="Genomic_DNA"/>
</dbReference>
<feature type="region of interest" description="Disordered" evidence="2">
    <location>
        <begin position="1"/>
        <end position="68"/>
    </location>
</feature>
<feature type="region of interest" description="Disordered" evidence="2">
    <location>
        <begin position="371"/>
        <end position="405"/>
    </location>
</feature>
<protein>
    <submittedName>
        <fullName evidence="3">Uncharacterized protein</fullName>
    </submittedName>
</protein>
<feature type="compositionally biased region" description="Acidic residues" evidence="2">
    <location>
        <begin position="391"/>
        <end position="400"/>
    </location>
</feature>
<feature type="region of interest" description="Disordered" evidence="2">
    <location>
        <begin position="619"/>
        <end position="799"/>
    </location>
</feature>
<evidence type="ECO:0000256" key="1">
    <source>
        <dbReference type="SAM" id="Coils"/>
    </source>
</evidence>
<gene>
    <name evidence="3" type="ORF">BJ508DRAFT_300503</name>
</gene>
<feature type="compositionally biased region" description="Basic and acidic residues" evidence="2">
    <location>
        <begin position="759"/>
        <end position="783"/>
    </location>
</feature>
<feature type="coiled-coil region" evidence="1">
    <location>
        <begin position="545"/>
        <end position="572"/>
    </location>
</feature>
<name>A0A3N4IPL9_ASCIM</name>
<reference evidence="3 4" key="1">
    <citation type="journal article" date="2018" name="Nat. Ecol. Evol.">
        <title>Pezizomycetes genomes reveal the molecular basis of ectomycorrhizal truffle lifestyle.</title>
        <authorList>
            <person name="Murat C."/>
            <person name="Payen T."/>
            <person name="Noel B."/>
            <person name="Kuo A."/>
            <person name="Morin E."/>
            <person name="Chen J."/>
            <person name="Kohler A."/>
            <person name="Krizsan K."/>
            <person name="Balestrini R."/>
            <person name="Da Silva C."/>
            <person name="Montanini B."/>
            <person name="Hainaut M."/>
            <person name="Levati E."/>
            <person name="Barry K.W."/>
            <person name="Belfiori B."/>
            <person name="Cichocki N."/>
            <person name="Clum A."/>
            <person name="Dockter R.B."/>
            <person name="Fauchery L."/>
            <person name="Guy J."/>
            <person name="Iotti M."/>
            <person name="Le Tacon F."/>
            <person name="Lindquist E.A."/>
            <person name="Lipzen A."/>
            <person name="Malagnac F."/>
            <person name="Mello A."/>
            <person name="Molinier V."/>
            <person name="Miyauchi S."/>
            <person name="Poulain J."/>
            <person name="Riccioni C."/>
            <person name="Rubini A."/>
            <person name="Sitrit Y."/>
            <person name="Splivallo R."/>
            <person name="Traeger S."/>
            <person name="Wang M."/>
            <person name="Zifcakova L."/>
            <person name="Wipf D."/>
            <person name="Zambonelli A."/>
            <person name="Paolocci F."/>
            <person name="Nowrousian M."/>
            <person name="Ottonello S."/>
            <person name="Baldrian P."/>
            <person name="Spatafora J.W."/>
            <person name="Henrissat B."/>
            <person name="Nagy L.G."/>
            <person name="Aury J.M."/>
            <person name="Wincker P."/>
            <person name="Grigoriev I.V."/>
            <person name="Bonfante P."/>
            <person name="Martin F.M."/>
        </authorList>
    </citation>
    <scope>NUCLEOTIDE SEQUENCE [LARGE SCALE GENOMIC DNA]</scope>
    <source>
        <strain evidence="3 4">RN42</strain>
    </source>
</reference>
<accession>A0A3N4IPL9</accession>
<dbReference type="Proteomes" id="UP000275078">
    <property type="component" value="Unassembled WGS sequence"/>
</dbReference>
<keyword evidence="1" id="KW-0175">Coiled coil</keyword>
<feature type="compositionally biased region" description="Low complexity" evidence="2">
    <location>
        <begin position="673"/>
        <end position="684"/>
    </location>
</feature>
<evidence type="ECO:0000313" key="3">
    <source>
        <dbReference type="EMBL" id="RPA88133.1"/>
    </source>
</evidence>
<feature type="compositionally biased region" description="Polar residues" evidence="2">
    <location>
        <begin position="692"/>
        <end position="712"/>
    </location>
</feature>
<sequence length="799" mass="90382">MGPKKSSKHTPAPVEIISSSQATPTPSGRPQTPPSPTPTPTIATSKQKPQSQASAGEESAGDPISRYFNDPSTVDISVPDGPSVKIPLFLFNWMKAADSPAEMRGRLRIFTEYLFLETRNIPAEHPKLYLEQIQPDIFKKNKDETLEQVIYFSRQINTSYVYIKKIVEAHVKRWYKSDAAKWWKQHYDEQEELDNFAEFGSGFPYPKSIRDLMEWNGHKGFEFNYPQTVDFWKRFIQHMELHKDQNSAIGWLTIDTILNDYLWYRSRRSIALRIVLNVIQVMGPTGGSKREIDLGVLKAALRAETYELPTDALWPLIHPKFRESAATLFKDSTTYPKVSLQLALVDDIHFYDDDAKSGRALQEIDYEEDVGDLLDPRNPQRGADHSVVGDLDMEDEDGDSEGANWFNDTKDAVDFSVMKREFEEENGPAIDLAHKERTTLTQRWNKYDSTLARAKVLKEYRSHLVPIEPDTVSDDPSNEMVLAGRRWACGNVELKVALTDEHVKQFCSAVEQEILHLTERKDALIVRNQVLIAKEETLEELIALKSSLHRSVEQDEAALNKMEKNLDDKRASNFVTRRQMENVELPPILSLRRKRQPSGNVAPSFIYLDNDARTTSVFDLGLPNSKGEFGSSQPPPKRFRQSTTGTPASPQIIPDTPVKPRGGSSNDHRLTRQSSVQSLGSQSQHSKDPRRQSSMHFKTQQHPRGGNRNFQPQPGLPPKPETTQLFGPSIPKTDNAGTGPHESEGQEELPPHPSNQGGDDVRMEDFVEKSMLEDNPDDPKSDPGADDFGDDLQRGFLDD</sequence>
<keyword evidence="4" id="KW-1185">Reference proteome</keyword>
<proteinExistence type="predicted"/>
<organism evidence="3 4">
    <name type="scientific">Ascobolus immersus RN42</name>
    <dbReference type="NCBI Taxonomy" id="1160509"/>
    <lineage>
        <taxon>Eukaryota</taxon>
        <taxon>Fungi</taxon>
        <taxon>Dikarya</taxon>
        <taxon>Ascomycota</taxon>
        <taxon>Pezizomycotina</taxon>
        <taxon>Pezizomycetes</taxon>
        <taxon>Pezizales</taxon>
        <taxon>Ascobolaceae</taxon>
        <taxon>Ascobolus</taxon>
    </lineage>
</organism>